<dbReference type="Ensembl" id="ENSSFOT00015075316.1">
    <property type="protein sequence ID" value="ENSSFOP00015049774.1"/>
    <property type="gene ID" value="ENSSFOG00015021275.2"/>
</dbReference>
<keyword evidence="5" id="KW-0007">Acetylation</keyword>
<keyword evidence="4" id="KW-0460">Magnesium</keyword>
<proteinExistence type="inferred from homology"/>
<evidence type="ECO:0000313" key="8">
    <source>
        <dbReference type="Proteomes" id="UP000694397"/>
    </source>
</evidence>
<dbReference type="SUPFAM" id="SSF56784">
    <property type="entry name" value="HAD-like"/>
    <property type="match status" value="1"/>
</dbReference>
<dbReference type="OrthoDB" id="6503940at2759"/>
<evidence type="ECO:0000256" key="1">
    <source>
        <dbReference type="ARBA" id="ARBA00009589"/>
    </source>
</evidence>
<evidence type="ECO:0000256" key="6">
    <source>
        <dbReference type="ARBA" id="ARBA00069357"/>
    </source>
</evidence>
<evidence type="ECO:0000256" key="4">
    <source>
        <dbReference type="ARBA" id="ARBA00022842"/>
    </source>
</evidence>
<dbReference type="InterPro" id="IPR023214">
    <property type="entry name" value="HAD_sf"/>
</dbReference>
<dbReference type="GO" id="GO:0008253">
    <property type="term" value="F:5'-nucleotidase activity"/>
    <property type="evidence" value="ECO:0007669"/>
    <property type="project" value="TreeGrafter"/>
</dbReference>
<dbReference type="InterPro" id="IPR008380">
    <property type="entry name" value="HAD-SF_hydro_IG_5-nucl"/>
</dbReference>
<comment type="similarity">
    <text evidence="1">Belongs to the 5'(3')-deoxyribonucleotidase family.</text>
</comment>
<dbReference type="GeneTree" id="ENSGT00940000155676"/>
<dbReference type="GO" id="GO:0046872">
    <property type="term" value="F:metal ion binding"/>
    <property type="evidence" value="ECO:0007669"/>
    <property type="project" value="UniProtKB-KW"/>
</dbReference>
<evidence type="ECO:0000256" key="5">
    <source>
        <dbReference type="ARBA" id="ARBA00022990"/>
    </source>
</evidence>
<reference evidence="7 8" key="1">
    <citation type="submission" date="2019-04" db="EMBL/GenBank/DDBJ databases">
        <authorList>
            <consortium name="Wellcome Sanger Institute Data Sharing"/>
        </authorList>
    </citation>
    <scope>NUCLEOTIDE SEQUENCE [LARGE SCALE GENOMIC DNA]</scope>
</reference>
<protein>
    <recommendedName>
        <fullName evidence="6">5'-nucleotidase domain-containing protein 1</fullName>
    </recommendedName>
</protein>
<accession>A0A8C9TL54</accession>
<evidence type="ECO:0000313" key="7">
    <source>
        <dbReference type="Ensembl" id="ENSSFOP00015049774.1"/>
    </source>
</evidence>
<sequence length="465" mass="53065">MSEYFSLSECDVIGFDLDHTLCRYHLKETSRLIYESFARYLVEHKGYDKDLLTLSPATWDFCFKGLVVDLEDGNLIKLAQDGTVLRASHGTRHLSTEEIIKHYGPKREWKHFESLNTSYTRSGKFVFCVTAKYYFYDNYFDLPGALLCAKVVDMLHKRGSEVTVDLWKDMVAAIDHNYNTSAFKEDAGWYFPSVKRDPARYLQPCSDSLKAWLRSMKNAGKVLLLITSSHSDYCRLVCEHILGRDFEELFDVIITNALKPGFFSLVPQQRPFRTLVNDVEESEGLPSLEKPGWYSQGNWPHLHELLKTMTGKPEPKVVYFGDSMRSDMFPASSYGKWETVMIVEELEGEGVQRNIAAKPAEPPLEPLGKKVKYEGMKTPSAASEQWGSYFVDAHRSESGEDEVPKLTWCSYSIHTYSTVAIPSVEAIADLPLDYKFPRFSPDKPTTTGYFPRPPDSLLKMYGTVP</sequence>
<keyword evidence="3" id="KW-0378">Hydrolase</keyword>
<dbReference type="InterPro" id="IPR036412">
    <property type="entry name" value="HAD-like_sf"/>
</dbReference>
<dbReference type="FunFam" id="3.40.50.1000:FF:000086">
    <property type="entry name" value="LD24878p"/>
    <property type="match status" value="1"/>
</dbReference>
<dbReference type="Gene3D" id="3.40.50.1000">
    <property type="entry name" value="HAD superfamily/HAD-like"/>
    <property type="match status" value="1"/>
</dbReference>
<evidence type="ECO:0000256" key="2">
    <source>
        <dbReference type="ARBA" id="ARBA00022723"/>
    </source>
</evidence>
<reference evidence="7" key="3">
    <citation type="submission" date="2025-09" db="UniProtKB">
        <authorList>
            <consortium name="Ensembl"/>
        </authorList>
    </citation>
    <scope>IDENTIFICATION</scope>
</reference>
<gene>
    <name evidence="7" type="primary">NT5DC1</name>
    <name evidence="7" type="synonym">nt5dc1</name>
</gene>
<keyword evidence="2" id="KW-0479">Metal-binding</keyword>
<dbReference type="PANTHER" id="PTHR12103">
    <property type="entry name" value="5'-NUCLEOTIDASE DOMAIN-CONTAINING"/>
    <property type="match status" value="1"/>
</dbReference>
<evidence type="ECO:0000256" key="3">
    <source>
        <dbReference type="ARBA" id="ARBA00022801"/>
    </source>
</evidence>
<reference evidence="7" key="2">
    <citation type="submission" date="2025-08" db="UniProtKB">
        <authorList>
            <consortium name="Ensembl"/>
        </authorList>
    </citation>
    <scope>IDENTIFICATION</scope>
</reference>
<dbReference type="Proteomes" id="UP000694397">
    <property type="component" value="Chromosome 1"/>
</dbReference>
<organism evidence="7 8">
    <name type="scientific">Scleropages formosus</name>
    <name type="common">Asian bonytongue</name>
    <name type="synonym">Osteoglossum formosum</name>
    <dbReference type="NCBI Taxonomy" id="113540"/>
    <lineage>
        <taxon>Eukaryota</taxon>
        <taxon>Metazoa</taxon>
        <taxon>Chordata</taxon>
        <taxon>Craniata</taxon>
        <taxon>Vertebrata</taxon>
        <taxon>Euteleostomi</taxon>
        <taxon>Actinopterygii</taxon>
        <taxon>Neopterygii</taxon>
        <taxon>Teleostei</taxon>
        <taxon>Osteoglossocephala</taxon>
        <taxon>Osteoglossomorpha</taxon>
        <taxon>Osteoglossiformes</taxon>
        <taxon>Osteoglossidae</taxon>
        <taxon>Scleropages</taxon>
    </lineage>
</organism>
<dbReference type="AlphaFoldDB" id="A0A8C9TL54"/>
<dbReference type="Pfam" id="PF05761">
    <property type="entry name" value="5_nucleotid"/>
    <property type="match status" value="1"/>
</dbReference>
<name>A0A8C9TL54_SCLFO</name>
<keyword evidence="8" id="KW-1185">Reference proteome</keyword>
<dbReference type="PANTHER" id="PTHR12103:SF38">
    <property type="entry name" value="5'-NUCLEOTIDASE DOMAIN-CONTAINING PROTEIN 1"/>
    <property type="match status" value="1"/>
</dbReference>